<feature type="domain" description="EF-hand" evidence="7">
    <location>
        <begin position="195"/>
        <end position="230"/>
    </location>
</feature>
<keyword evidence="2" id="KW-0812">Transmembrane</keyword>
<keyword evidence="6" id="KW-0012">Acyltransferase</keyword>
<dbReference type="InterPro" id="IPR002048">
    <property type="entry name" value="EF_hand_dom"/>
</dbReference>
<evidence type="ECO:0000256" key="3">
    <source>
        <dbReference type="ARBA" id="ARBA00022989"/>
    </source>
</evidence>
<dbReference type="GO" id="GO:0005509">
    <property type="term" value="F:calcium ion binding"/>
    <property type="evidence" value="ECO:0007669"/>
    <property type="project" value="InterPro"/>
</dbReference>
<dbReference type="PANTHER" id="PTHR23063">
    <property type="entry name" value="PHOSPHOLIPID ACYLTRANSFERASE"/>
    <property type="match status" value="1"/>
</dbReference>
<dbReference type="AlphaFoldDB" id="A0A8T3E1L6"/>
<evidence type="ECO:0000256" key="2">
    <source>
        <dbReference type="ARBA" id="ARBA00022692"/>
    </source>
</evidence>
<name>A0A8T3E1L6_9TELE</name>
<dbReference type="GO" id="GO:0042171">
    <property type="term" value="F:lysophosphatidic acid acyltransferase activity"/>
    <property type="evidence" value="ECO:0007669"/>
    <property type="project" value="TreeGrafter"/>
</dbReference>
<dbReference type="Gene3D" id="1.10.238.10">
    <property type="entry name" value="EF-hand"/>
    <property type="match status" value="1"/>
</dbReference>
<evidence type="ECO:0000256" key="1">
    <source>
        <dbReference type="ARBA" id="ARBA00022679"/>
    </source>
</evidence>
<protein>
    <recommendedName>
        <fullName evidence="7">EF-hand domain-containing protein</fullName>
    </recommendedName>
</protein>
<dbReference type="PANTHER" id="PTHR23063:SF57">
    <property type="entry name" value="LYSOPHOSPHATIDYLCHOLINE ACYLTRANSFERASE 1"/>
    <property type="match status" value="1"/>
</dbReference>
<dbReference type="EMBL" id="JAERUA010000003">
    <property type="protein sequence ID" value="KAI1901904.1"/>
    <property type="molecule type" value="Genomic_DNA"/>
</dbReference>
<keyword evidence="5" id="KW-0472">Membrane</keyword>
<dbReference type="Pfam" id="PF13833">
    <property type="entry name" value="EF-hand_8"/>
    <property type="match status" value="1"/>
</dbReference>
<proteinExistence type="predicted"/>
<dbReference type="GO" id="GO:0006629">
    <property type="term" value="P:lipid metabolic process"/>
    <property type="evidence" value="ECO:0007669"/>
    <property type="project" value="UniProtKB-KW"/>
</dbReference>
<gene>
    <name evidence="8" type="ORF">AGOR_G00039230</name>
</gene>
<keyword evidence="4" id="KW-0443">Lipid metabolism</keyword>
<dbReference type="SUPFAM" id="SSF47473">
    <property type="entry name" value="EF-hand"/>
    <property type="match status" value="1"/>
</dbReference>
<dbReference type="InterPro" id="IPR011992">
    <property type="entry name" value="EF-hand-dom_pair"/>
</dbReference>
<evidence type="ECO:0000259" key="7">
    <source>
        <dbReference type="PROSITE" id="PS50222"/>
    </source>
</evidence>
<dbReference type="PROSITE" id="PS50222">
    <property type="entry name" value="EF_HAND_2"/>
    <property type="match status" value="2"/>
</dbReference>
<dbReference type="SMART" id="SM00054">
    <property type="entry name" value="EFh"/>
    <property type="match status" value="3"/>
</dbReference>
<feature type="domain" description="EF-hand" evidence="7">
    <location>
        <begin position="123"/>
        <end position="158"/>
    </location>
</feature>
<sequence>ILWLTLCQLHNVVEIEYLPTYTPSEEEKNNPALFANNVRRLMAKALGVPVTDYSFEDCQLAMAEGQLRLPVDTCLLEFARLVRRLGLKPRKSEDVLREYGGRARKLRGERLTLEDFAQHLNVEVSDTLREMFSLFDELEDGTMDIREYVIALSVVCRPSKTLETIKLAFTMFEAEEDGAIVEEELASILKTALGVPELNVTDFFCAIDIQDKGKITFEEFRRFVEQHPDFAEEFLYPHQEGFQNGAATPSPTAMCNGFCTDFTPDEHIGAGTEARKKAD</sequence>
<comment type="caution">
    <text evidence="8">The sequence shown here is derived from an EMBL/GenBank/DDBJ whole genome shotgun (WGS) entry which is preliminary data.</text>
</comment>
<evidence type="ECO:0000313" key="8">
    <source>
        <dbReference type="EMBL" id="KAI1901904.1"/>
    </source>
</evidence>
<organism evidence="8 9">
    <name type="scientific">Albula goreensis</name>
    <dbReference type="NCBI Taxonomy" id="1534307"/>
    <lineage>
        <taxon>Eukaryota</taxon>
        <taxon>Metazoa</taxon>
        <taxon>Chordata</taxon>
        <taxon>Craniata</taxon>
        <taxon>Vertebrata</taxon>
        <taxon>Euteleostomi</taxon>
        <taxon>Actinopterygii</taxon>
        <taxon>Neopterygii</taxon>
        <taxon>Teleostei</taxon>
        <taxon>Albuliformes</taxon>
        <taxon>Albulidae</taxon>
        <taxon>Albula</taxon>
    </lineage>
</organism>
<evidence type="ECO:0000256" key="4">
    <source>
        <dbReference type="ARBA" id="ARBA00023098"/>
    </source>
</evidence>
<dbReference type="Proteomes" id="UP000829720">
    <property type="component" value="Unassembled WGS sequence"/>
</dbReference>
<reference evidence="8" key="1">
    <citation type="submission" date="2021-01" db="EMBL/GenBank/DDBJ databases">
        <authorList>
            <person name="Zahm M."/>
            <person name="Roques C."/>
            <person name="Cabau C."/>
            <person name="Klopp C."/>
            <person name="Donnadieu C."/>
            <person name="Jouanno E."/>
            <person name="Lampietro C."/>
            <person name="Louis A."/>
            <person name="Herpin A."/>
            <person name="Echchiki A."/>
            <person name="Berthelot C."/>
            <person name="Parey E."/>
            <person name="Roest-Crollius H."/>
            <person name="Braasch I."/>
            <person name="Postlethwait J."/>
            <person name="Bobe J."/>
            <person name="Montfort J."/>
            <person name="Bouchez O."/>
            <person name="Begum T."/>
            <person name="Mejri S."/>
            <person name="Adams A."/>
            <person name="Chen W.-J."/>
            <person name="Guiguen Y."/>
        </authorList>
    </citation>
    <scope>NUCLEOTIDE SEQUENCE</scope>
    <source>
        <tissue evidence="8">Blood</tissue>
    </source>
</reference>
<keyword evidence="9" id="KW-1185">Reference proteome</keyword>
<dbReference type="GO" id="GO:0005783">
    <property type="term" value="C:endoplasmic reticulum"/>
    <property type="evidence" value="ECO:0007669"/>
    <property type="project" value="TreeGrafter"/>
</dbReference>
<dbReference type="OrthoDB" id="272512at2759"/>
<keyword evidence="1" id="KW-0808">Transferase</keyword>
<keyword evidence="3" id="KW-1133">Transmembrane helix</keyword>
<evidence type="ECO:0000313" key="9">
    <source>
        <dbReference type="Proteomes" id="UP000829720"/>
    </source>
</evidence>
<evidence type="ECO:0000256" key="5">
    <source>
        <dbReference type="ARBA" id="ARBA00023136"/>
    </source>
</evidence>
<accession>A0A8T3E1L6</accession>
<dbReference type="GO" id="GO:0047184">
    <property type="term" value="F:1-acylglycerophosphocholine O-acyltransferase activity"/>
    <property type="evidence" value="ECO:0007669"/>
    <property type="project" value="TreeGrafter"/>
</dbReference>
<feature type="non-terminal residue" evidence="8">
    <location>
        <position position="1"/>
    </location>
</feature>
<evidence type="ECO:0000256" key="6">
    <source>
        <dbReference type="ARBA" id="ARBA00023315"/>
    </source>
</evidence>